<dbReference type="InterPro" id="IPR036291">
    <property type="entry name" value="NAD(P)-bd_dom_sf"/>
</dbReference>
<feature type="domain" description="NAD-dependent epimerase/dehydratase" evidence="1">
    <location>
        <begin position="4"/>
        <end position="176"/>
    </location>
</feature>
<dbReference type="PANTHER" id="PTHR12126">
    <property type="entry name" value="NADH-UBIQUINONE OXIDOREDUCTASE 39 KDA SUBUNIT-RELATED"/>
    <property type="match status" value="1"/>
</dbReference>
<evidence type="ECO:0000313" key="3">
    <source>
        <dbReference type="Proteomes" id="UP000248410"/>
    </source>
</evidence>
<dbReference type="Gene3D" id="3.40.50.720">
    <property type="entry name" value="NAD(P)-binding Rossmann-like Domain"/>
    <property type="match status" value="1"/>
</dbReference>
<gene>
    <name evidence="2" type="ORF">DFR86_03575</name>
</gene>
<dbReference type="RefSeq" id="WP_110379613.1">
    <property type="nucleotide sequence ID" value="NZ_CP029288.2"/>
</dbReference>
<evidence type="ECO:0000313" key="2">
    <source>
        <dbReference type="EMBL" id="AWR96723.1"/>
    </source>
</evidence>
<dbReference type="GeneID" id="36837018"/>
<dbReference type="InterPro" id="IPR001509">
    <property type="entry name" value="Epimerase_deHydtase"/>
</dbReference>
<dbReference type="GO" id="GO:0044877">
    <property type="term" value="F:protein-containing complex binding"/>
    <property type="evidence" value="ECO:0007669"/>
    <property type="project" value="TreeGrafter"/>
</dbReference>
<sequence>MKYLILGLGFIATHIAEHLSKNNDNEVTVTYKNLNPVKELYVKILKEKKVNVIKLDPLNEKEKLKEEIAKNDTIVNLIGEIQGNYDSLKLANVTIPELIAKISSENKKMLIHFSGLLGITGKDVKPENPHLSNVKPVTDFEKTKFEGEKAVYDTCKANNSPVAIIRPTLVYGKYSAHIQFITMYKFAKRGIIPKLSFNFNTVSANYIGEMIKVLSESKETTYFYATECDPVNVSQFFELMAKGLNKNNVIKIPVPESLAKIVLPSYIKSLLKYTKSTYNCEKSKELVKNLTFDEKEIIENASFLHSLEENKILIPT</sequence>
<dbReference type="EMBL" id="CP029288">
    <property type="protein sequence ID" value="AWR96723.1"/>
    <property type="molecule type" value="Genomic_DNA"/>
</dbReference>
<dbReference type="Proteomes" id="UP000248410">
    <property type="component" value="Chromosome"/>
</dbReference>
<dbReference type="PANTHER" id="PTHR12126:SF11">
    <property type="entry name" value="NADH DEHYDROGENASE [UBIQUINONE] 1 ALPHA SUBCOMPLEX SUBUNIT 9, MITOCHONDRIAL"/>
    <property type="match status" value="1"/>
</dbReference>
<protein>
    <recommendedName>
        <fullName evidence="1">NAD-dependent epimerase/dehydratase domain-containing protein</fullName>
    </recommendedName>
</protein>
<dbReference type="KEGG" id="asul:DFR86_03575"/>
<dbReference type="SUPFAM" id="SSF51735">
    <property type="entry name" value="NAD(P)-binding Rossmann-fold domains"/>
    <property type="match status" value="1"/>
</dbReference>
<dbReference type="InterPro" id="IPR051207">
    <property type="entry name" value="ComplexI_NDUFA9_subunit"/>
</dbReference>
<dbReference type="AlphaFoldDB" id="A0A2U9IL31"/>
<evidence type="ECO:0000259" key="1">
    <source>
        <dbReference type="Pfam" id="PF01370"/>
    </source>
</evidence>
<proteinExistence type="predicted"/>
<accession>A0A2U9IL31</accession>
<reference evidence="2 3" key="1">
    <citation type="submission" date="2018-05" db="EMBL/GenBank/DDBJ databases">
        <title>Complete Genome Sequences of Extremely Thermoacidophilic, Metal-Mobilizing Type-Strain Members of the Archaeal Family Sulfolobaceae: Acidianus brierleyi DSM-1651T, Acidianus sulfidivorans DSM-18786T, Metallosphaera hakonensis DSM-7519T, and Metallosphaera prunae DSM-10039T.</title>
        <authorList>
            <person name="Counts J.A."/>
            <person name="Kelly R.M."/>
        </authorList>
    </citation>
    <scope>NUCLEOTIDE SEQUENCE [LARGE SCALE GENOMIC DNA]</scope>
    <source>
        <strain evidence="2 3">JP7</strain>
    </source>
</reference>
<dbReference type="Pfam" id="PF01370">
    <property type="entry name" value="Epimerase"/>
    <property type="match status" value="1"/>
</dbReference>
<name>A0A2U9IL31_9CREN</name>
<dbReference type="OrthoDB" id="213145at2157"/>
<organism evidence="2 3">
    <name type="scientific">Acidianus sulfidivorans JP7</name>
    <dbReference type="NCBI Taxonomy" id="619593"/>
    <lineage>
        <taxon>Archaea</taxon>
        <taxon>Thermoproteota</taxon>
        <taxon>Thermoprotei</taxon>
        <taxon>Sulfolobales</taxon>
        <taxon>Sulfolobaceae</taxon>
        <taxon>Acidianus</taxon>
    </lineage>
</organism>
<keyword evidence="3" id="KW-1185">Reference proteome</keyword>